<dbReference type="Proteomes" id="UP000233551">
    <property type="component" value="Unassembled WGS sequence"/>
</dbReference>
<keyword evidence="2" id="KW-1185">Reference proteome</keyword>
<comment type="caution">
    <text evidence="1">The sequence shown here is derived from an EMBL/GenBank/DDBJ whole genome shotgun (WGS) entry which is preliminary data.</text>
</comment>
<name>A0A2I0K7A5_PUNGR</name>
<dbReference type="AlphaFoldDB" id="A0A2I0K7A5"/>
<protein>
    <submittedName>
        <fullName evidence="1">Uncharacterized protein</fullName>
    </submittedName>
</protein>
<gene>
    <name evidence="1" type="ORF">CRG98_015616</name>
</gene>
<sequence>MHFSIGVHLLRNAVHLANPPSKRSCTPQVHWVGAFEPCSSFGMRPVHIANPSGQSQLYFSAPGSIPFGSIPTLLFCTGVNPLRVNPDFTFLHRGQSPSGQSRLYFLHRGQSPLNPLRVNPDFTFPHRSQSPSGQSRLCFSAPGSIPFGSIRTLLFGTGVNPLQVYPDFTFCTGVSPLRVNPDFTFCTGVNPLRVNPDFTFPHRGQSSLGQSRLLFCIGVNPDFTFLHRGRSPSGQSRLYFRHRGQSPSGQSRLYFSASGTVRVDPTTLGTNDHHGHLEGSLGYPRPPTLFKIPSGASVATSDQTCASRVCPVFQPGLFGAIRVCSTENSPNPTHQRSNPTLEGFLHNPGRSRELVDTGYRPRWPALRRFPFFQNNFQLKGKIVFSQFSDTLRVSMAETLQYGIRMGYLFRCRFSYIAFSYLTDEFLSS</sequence>
<organism evidence="1 2">
    <name type="scientific">Punica granatum</name>
    <name type="common">Pomegranate</name>
    <dbReference type="NCBI Taxonomy" id="22663"/>
    <lineage>
        <taxon>Eukaryota</taxon>
        <taxon>Viridiplantae</taxon>
        <taxon>Streptophyta</taxon>
        <taxon>Embryophyta</taxon>
        <taxon>Tracheophyta</taxon>
        <taxon>Spermatophyta</taxon>
        <taxon>Magnoliopsida</taxon>
        <taxon>eudicotyledons</taxon>
        <taxon>Gunneridae</taxon>
        <taxon>Pentapetalae</taxon>
        <taxon>rosids</taxon>
        <taxon>malvids</taxon>
        <taxon>Myrtales</taxon>
        <taxon>Lythraceae</taxon>
        <taxon>Punica</taxon>
    </lineage>
</organism>
<reference evidence="1 2" key="1">
    <citation type="submission" date="2017-11" db="EMBL/GenBank/DDBJ databases">
        <title>De-novo sequencing of pomegranate (Punica granatum L.) genome.</title>
        <authorList>
            <person name="Akparov Z."/>
            <person name="Amiraslanov A."/>
            <person name="Hajiyeva S."/>
            <person name="Abbasov M."/>
            <person name="Kaur K."/>
            <person name="Hamwieh A."/>
            <person name="Solovyev V."/>
            <person name="Salamov A."/>
            <person name="Braich B."/>
            <person name="Kosarev P."/>
            <person name="Mahmoud A."/>
            <person name="Hajiyev E."/>
            <person name="Babayeva S."/>
            <person name="Izzatullayeva V."/>
            <person name="Mammadov A."/>
            <person name="Mammadov A."/>
            <person name="Sharifova S."/>
            <person name="Ojaghi J."/>
            <person name="Eynullazada K."/>
            <person name="Bayramov B."/>
            <person name="Abdulazimova A."/>
            <person name="Shahmuradov I."/>
        </authorList>
    </citation>
    <scope>NUCLEOTIDE SEQUENCE [LARGE SCALE GENOMIC DNA]</scope>
    <source>
        <strain evidence="2">cv. AG2017</strain>
        <tissue evidence="1">Leaf</tissue>
    </source>
</reference>
<accession>A0A2I0K7A5</accession>
<proteinExistence type="predicted"/>
<dbReference type="EMBL" id="PGOL01000858">
    <property type="protein sequence ID" value="PKI64003.1"/>
    <property type="molecule type" value="Genomic_DNA"/>
</dbReference>
<evidence type="ECO:0000313" key="1">
    <source>
        <dbReference type="EMBL" id="PKI64003.1"/>
    </source>
</evidence>
<evidence type="ECO:0000313" key="2">
    <source>
        <dbReference type="Proteomes" id="UP000233551"/>
    </source>
</evidence>